<proteinExistence type="predicted"/>
<dbReference type="AlphaFoldDB" id="A0A0R3SDW3"/>
<keyword evidence="6" id="KW-1185">Reference proteome</keyword>
<dbReference type="EMBL" id="CABIJS010000421">
    <property type="protein sequence ID" value="VUZ51026.1"/>
    <property type="molecule type" value="Genomic_DNA"/>
</dbReference>
<reference evidence="1 5" key="2">
    <citation type="submission" date="2018-11" db="EMBL/GenBank/DDBJ databases">
        <authorList>
            <consortium name="Pathogen Informatics"/>
        </authorList>
    </citation>
    <scope>NUCLEOTIDE SEQUENCE [LARGE SCALE GENOMIC DNA]</scope>
</reference>
<evidence type="ECO:0000313" key="4">
    <source>
        <dbReference type="EMBL" id="VUZ51026.1"/>
    </source>
</evidence>
<reference evidence="7" key="1">
    <citation type="submission" date="2017-02" db="UniProtKB">
        <authorList>
            <consortium name="WormBaseParasite"/>
        </authorList>
    </citation>
    <scope>IDENTIFICATION</scope>
</reference>
<gene>
    <name evidence="1" type="ORF">HDID_LOCUS2905</name>
    <name evidence="2" type="ORF">WMSIL1_LOCUS4723</name>
    <name evidence="3" type="ORF">WMSIL1_LOCUS5857</name>
    <name evidence="4" type="ORF">WMSIL1_LOCUS9834</name>
</gene>
<organism evidence="7">
    <name type="scientific">Hymenolepis diminuta</name>
    <name type="common">Rat tapeworm</name>
    <dbReference type="NCBI Taxonomy" id="6216"/>
    <lineage>
        <taxon>Eukaryota</taxon>
        <taxon>Metazoa</taxon>
        <taxon>Spiralia</taxon>
        <taxon>Lophotrochozoa</taxon>
        <taxon>Platyhelminthes</taxon>
        <taxon>Cestoda</taxon>
        <taxon>Eucestoda</taxon>
        <taxon>Cyclophyllidea</taxon>
        <taxon>Hymenolepididae</taxon>
        <taxon>Hymenolepis</taxon>
    </lineage>
</organism>
<dbReference type="EMBL" id="CABIJS010000199">
    <property type="protein sequence ID" value="VUZ46098.1"/>
    <property type="molecule type" value="Genomic_DNA"/>
</dbReference>
<dbReference type="EMBL" id="UYSG01000785">
    <property type="protein sequence ID" value="VDL23737.1"/>
    <property type="molecule type" value="Genomic_DNA"/>
</dbReference>
<reference evidence="2 6" key="3">
    <citation type="submission" date="2019-07" db="EMBL/GenBank/DDBJ databases">
        <authorList>
            <person name="Jastrzebski P J."/>
            <person name="Paukszto L."/>
            <person name="Jastrzebski P J."/>
        </authorList>
    </citation>
    <scope>NUCLEOTIDE SEQUENCE [LARGE SCALE GENOMIC DNA]</scope>
    <source>
        <strain evidence="2 6">WMS-il1</strain>
    </source>
</reference>
<protein>
    <submittedName>
        <fullName evidence="7">F-box/LRR-repeat protein</fullName>
    </submittedName>
</protein>
<dbReference type="Proteomes" id="UP000274504">
    <property type="component" value="Unassembled WGS sequence"/>
</dbReference>
<dbReference type="EMBL" id="CABIJS010000132">
    <property type="protein sequence ID" value="VUZ44526.1"/>
    <property type="molecule type" value="Genomic_DNA"/>
</dbReference>
<evidence type="ECO:0000313" key="6">
    <source>
        <dbReference type="Proteomes" id="UP000321570"/>
    </source>
</evidence>
<dbReference type="Proteomes" id="UP000321570">
    <property type="component" value="Unassembled WGS sequence"/>
</dbReference>
<evidence type="ECO:0000313" key="1">
    <source>
        <dbReference type="EMBL" id="VDL23737.1"/>
    </source>
</evidence>
<dbReference type="WBParaSite" id="HDID_0000290701-mRNA-1">
    <property type="protein sequence ID" value="HDID_0000290701-mRNA-1"/>
    <property type="gene ID" value="HDID_0000290701"/>
</dbReference>
<accession>A0A0R3SDW3</accession>
<sequence length="99" mass="11253">MPPPDFSDLRAIYPTDICFRILRMIDASDKIALVDLANECLKLDIKCDSGMNQQKSGESNYVNGISSEKVFQNVSSLTKLLIERWFSNELHFHRSVAIC</sequence>
<evidence type="ECO:0000313" key="2">
    <source>
        <dbReference type="EMBL" id="VUZ44526.1"/>
    </source>
</evidence>
<evidence type="ECO:0000313" key="7">
    <source>
        <dbReference type="WBParaSite" id="HDID_0000290701-mRNA-1"/>
    </source>
</evidence>
<evidence type="ECO:0000313" key="3">
    <source>
        <dbReference type="EMBL" id="VUZ46098.1"/>
    </source>
</evidence>
<evidence type="ECO:0000313" key="5">
    <source>
        <dbReference type="Proteomes" id="UP000274504"/>
    </source>
</evidence>
<name>A0A0R3SDW3_HYMDI</name>